<reference evidence="1" key="1">
    <citation type="journal article" date="2018" name="Aquaculture">
        <title>Complete genome sequence of a white spot syndrome virus associated with a disease incursion in Australia.</title>
        <authorList>
            <person name="Oakey J."/>
            <person name="Smith C.S."/>
        </authorList>
    </citation>
    <scope>NUCLEOTIDE SEQUENCE [LARGE SCALE GENOMIC DNA]</scope>
    <source>
        <strain evidence="1">WSSV-AU</strain>
    </source>
</reference>
<organism evidence="1">
    <name type="scientific">White spot syndrome virus</name>
    <dbReference type="NCBI Taxonomy" id="342409"/>
    <lineage>
        <taxon>Viruses</taxon>
        <taxon>Viruses incertae sedis</taxon>
        <taxon>Naldaviricetes</taxon>
        <taxon>Nimaviridae</taxon>
        <taxon>Whispovirus</taxon>
    </lineage>
</organism>
<accession>A0A2D3I6G9</accession>
<evidence type="ECO:0000313" key="1">
    <source>
        <dbReference type="EMBL" id="ATU84011.1"/>
    </source>
</evidence>
<protein>
    <submittedName>
        <fullName evidence="1">ORF114</fullName>
    </submittedName>
</protein>
<dbReference type="EMBL" id="MF768985">
    <property type="protein sequence ID" value="ATU84011.1"/>
    <property type="molecule type" value="Genomic_DNA"/>
</dbReference>
<dbReference type="Proteomes" id="UP000267516">
    <property type="component" value="Segment"/>
</dbReference>
<name>A0A2D3I6G9_9VIRU</name>
<sequence length="69" mass="7538">MWVEGLKAQAVIDVPPEPPKYVGYLGLHCQPPSSVRTTIDVCTEHSLTTRSPVVGDVSMWSPGTFPDQQ</sequence>
<proteinExistence type="predicted"/>